<name>A0A9J8A339_CYPCA</name>
<keyword evidence="8 10" id="KW-0175">Coiled coil</keyword>
<feature type="transmembrane region" description="Helical" evidence="12">
    <location>
        <begin position="604"/>
        <end position="622"/>
    </location>
</feature>
<evidence type="ECO:0000313" key="15">
    <source>
        <dbReference type="Ensembl" id="ENSCCRP00000137131.1"/>
    </source>
</evidence>
<dbReference type="Ensembl" id="ENSCCRT00000152854.1">
    <property type="protein sequence ID" value="ENSCCRP00000137131.1"/>
    <property type="gene ID" value="ENSCCRG00000037419.2"/>
</dbReference>
<dbReference type="Proteomes" id="UP001108240">
    <property type="component" value="Unplaced"/>
</dbReference>
<keyword evidence="16" id="KW-1185">Reference proteome</keyword>
<dbReference type="GO" id="GO:0006891">
    <property type="term" value="P:intra-Golgi vesicle-mediated transport"/>
    <property type="evidence" value="ECO:0007669"/>
    <property type="project" value="InterPro"/>
</dbReference>
<keyword evidence="5 12" id="KW-0812">Transmembrane</keyword>
<sequence>MPRVWRRELDSTATLLASRQDDSEQSRKKLIDQSRDFKKNTPEDLRKLVAPLLKSFQAEIDALSKRSKESETAFLNVYKRLIDVPDPVPALELSQQLHLKVQRMHDIDTENQKLRETLEEYNKEFAEVKNQEVTIKTLKEKIREYEQSVRNQAENLALEKHQQIHKDYAEKERKFQESHESLVGKLQEAELKAQTLQTALERTQTELFDLKTKYDEESTAKADEIDMVMTDLERANQRAEAAERELEALREQLASVNKSSQPPTRIDSTPYTQDESGELVPRSSVEAELSAKEREMLQLVEDVQRLQASLSTLRESSAAQISQLQQQLKSQTDTLQHLEEKLQTQADYEEVKKELSILKSMEFGPCDRSTAQDSSKPLEVLLLEKNRSLQSESASLRIANSELSSRCASLQLEFSAAVKTSAEQKELILKLEQDLSTIQTMSRPDAEGADSSTVIVPEPIKEATALFTGVGGSPQTDLPQAQMDSMLSIISSQRERFRSRNQELEAANSSLQQTLQTLQSQLDSLRADNIKLYEKIKFLQSYPNKAGDSDDTVMRYSSQYEERLDPFASFSKRERQRRYQSLSPWDKATLSLGRVILSNKTARTVAFFYTLMLHCLVFLVLYKVAWSESIGRDCAAFCAKKYSDHLHRFHEDGDTWQ</sequence>
<dbReference type="GO" id="GO:0005634">
    <property type="term" value="C:nucleus"/>
    <property type="evidence" value="ECO:0007669"/>
    <property type="project" value="TreeGrafter"/>
</dbReference>
<dbReference type="InterPro" id="IPR012955">
    <property type="entry name" value="CASP_C"/>
</dbReference>
<dbReference type="AlphaFoldDB" id="A0A9J8A339"/>
<feature type="coiled-coil region" evidence="10">
    <location>
        <begin position="494"/>
        <end position="535"/>
    </location>
</feature>
<evidence type="ECO:0000256" key="8">
    <source>
        <dbReference type="ARBA" id="ARBA00023054"/>
    </source>
</evidence>
<dbReference type="GeneTree" id="ENSGT00940000163742"/>
<dbReference type="Pfam" id="PF08172">
    <property type="entry name" value="CASP_C"/>
    <property type="match status" value="1"/>
</dbReference>
<keyword evidence="9 12" id="KW-0472">Membrane</keyword>
<evidence type="ECO:0000313" key="16">
    <source>
        <dbReference type="Proteomes" id="UP001108240"/>
    </source>
</evidence>
<evidence type="ECO:0000256" key="9">
    <source>
        <dbReference type="ARBA" id="ARBA00023136"/>
    </source>
</evidence>
<keyword evidence="4" id="KW-0813">Transport</keyword>
<evidence type="ECO:0000256" key="6">
    <source>
        <dbReference type="ARBA" id="ARBA00022989"/>
    </source>
</evidence>
<evidence type="ECO:0000256" key="3">
    <source>
        <dbReference type="ARBA" id="ARBA00018691"/>
    </source>
</evidence>
<feature type="region of interest" description="Disordered" evidence="11">
    <location>
        <begin position="16"/>
        <end position="36"/>
    </location>
</feature>
<keyword evidence="7" id="KW-0333">Golgi apparatus</keyword>
<feature type="region of interest" description="Disordered" evidence="11">
    <location>
        <begin position="254"/>
        <end position="281"/>
    </location>
</feature>
<evidence type="ECO:0000256" key="11">
    <source>
        <dbReference type="SAM" id="MobiDB-lite"/>
    </source>
</evidence>
<accession>A0A9J8A339</accession>
<evidence type="ECO:0000256" key="12">
    <source>
        <dbReference type="SAM" id="Phobius"/>
    </source>
</evidence>
<evidence type="ECO:0000256" key="2">
    <source>
        <dbReference type="ARBA" id="ARBA00006415"/>
    </source>
</evidence>
<evidence type="ECO:0000259" key="14">
    <source>
        <dbReference type="Pfam" id="PF25398"/>
    </source>
</evidence>
<dbReference type="Pfam" id="PF25398">
    <property type="entry name" value="CUX1_N"/>
    <property type="match status" value="1"/>
</dbReference>
<evidence type="ECO:0000256" key="7">
    <source>
        <dbReference type="ARBA" id="ARBA00023034"/>
    </source>
</evidence>
<comment type="similarity">
    <text evidence="2">Belongs to the CASP family.</text>
</comment>
<evidence type="ECO:0000256" key="1">
    <source>
        <dbReference type="ARBA" id="ARBA00004409"/>
    </source>
</evidence>
<dbReference type="InterPro" id="IPR057476">
    <property type="entry name" value="Cux_N"/>
</dbReference>
<keyword evidence="6 12" id="KW-1133">Transmembrane helix</keyword>
<feature type="domain" description="Cux N-terminal" evidence="14">
    <location>
        <begin position="6"/>
        <end position="97"/>
    </location>
</feature>
<dbReference type="PANTHER" id="PTHR14043">
    <property type="entry name" value="CCAAT DISPLACEMENT PROTEIN-RELATED"/>
    <property type="match status" value="1"/>
</dbReference>
<feature type="compositionally biased region" description="Polar residues" evidence="11">
    <location>
        <begin position="255"/>
        <end position="274"/>
    </location>
</feature>
<proteinExistence type="inferred from homology"/>
<evidence type="ECO:0000256" key="10">
    <source>
        <dbReference type="SAM" id="Coils"/>
    </source>
</evidence>
<feature type="compositionally biased region" description="Basic and acidic residues" evidence="11">
    <location>
        <begin position="19"/>
        <end position="36"/>
    </location>
</feature>
<dbReference type="GO" id="GO:0000139">
    <property type="term" value="C:Golgi membrane"/>
    <property type="evidence" value="ECO:0007669"/>
    <property type="project" value="UniProtKB-SubCell"/>
</dbReference>
<organism evidence="15 16">
    <name type="scientific">Cyprinus carpio carpio</name>
    <dbReference type="NCBI Taxonomy" id="630221"/>
    <lineage>
        <taxon>Eukaryota</taxon>
        <taxon>Metazoa</taxon>
        <taxon>Chordata</taxon>
        <taxon>Craniata</taxon>
        <taxon>Vertebrata</taxon>
        <taxon>Euteleostomi</taxon>
        <taxon>Actinopterygii</taxon>
        <taxon>Neopterygii</taxon>
        <taxon>Teleostei</taxon>
        <taxon>Ostariophysi</taxon>
        <taxon>Cypriniformes</taxon>
        <taxon>Cyprinidae</taxon>
        <taxon>Cyprininae</taxon>
        <taxon>Cyprinus</taxon>
    </lineage>
</organism>
<dbReference type="PANTHER" id="PTHR14043:SF15">
    <property type="entry name" value="PROTEIN CASP"/>
    <property type="match status" value="1"/>
</dbReference>
<comment type="subcellular location">
    <subcellularLocation>
        <location evidence="1">Golgi apparatus membrane</location>
        <topology evidence="1">Single-pass type IV membrane protein</topology>
    </subcellularLocation>
</comment>
<evidence type="ECO:0000256" key="5">
    <source>
        <dbReference type="ARBA" id="ARBA00022692"/>
    </source>
</evidence>
<reference evidence="15" key="1">
    <citation type="submission" date="2025-08" db="UniProtKB">
        <authorList>
            <consortium name="Ensembl"/>
        </authorList>
    </citation>
    <scope>IDENTIFICATION</scope>
</reference>
<dbReference type="GO" id="GO:0000977">
    <property type="term" value="F:RNA polymerase II transcription regulatory region sequence-specific DNA binding"/>
    <property type="evidence" value="ECO:0007669"/>
    <property type="project" value="TreeGrafter"/>
</dbReference>
<protein>
    <recommendedName>
        <fullName evidence="3">Protein CASP</fullName>
    </recommendedName>
</protein>
<evidence type="ECO:0000259" key="13">
    <source>
        <dbReference type="Pfam" id="PF08172"/>
    </source>
</evidence>
<reference evidence="15" key="2">
    <citation type="submission" date="2025-09" db="UniProtKB">
        <authorList>
            <consortium name="Ensembl"/>
        </authorList>
    </citation>
    <scope>IDENTIFICATION</scope>
</reference>
<dbReference type="GO" id="GO:0000981">
    <property type="term" value="F:DNA-binding transcription factor activity, RNA polymerase II-specific"/>
    <property type="evidence" value="ECO:0007669"/>
    <property type="project" value="TreeGrafter"/>
</dbReference>
<feature type="domain" description="CASP C-terminal" evidence="13">
    <location>
        <begin position="410"/>
        <end position="625"/>
    </location>
</feature>
<evidence type="ECO:0000256" key="4">
    <source>
        <dbReference type="ARBA" id="ARBA00022448"/>
    </source>
</evidence>